<organism evidence="2 3">
    <name type="scientific">Dictyostelium purpureum</name>
    <name type="common">Slime mold</name>
    <dbReference type="NCBI Taxonomy" id="5786"/>
    <lineage>
        <taxon>Eukaryota</taxon>
        <taxon>Amoebozoa</taxon>
        <taxon>Evosea</taxon>
        <taxon>Eumycetozoa</taxon>
        <taxon>Dictyostelia</taxon>
        <taxon>Dictyosteliales</taxon>
        <taxon>Dictyosteliaceae</taxon>
        <taxon>Dictyostelium</taxon>
    </lineage>
</organism>
<dbReference type="SUPFAM" id="SSF54236">
    <property type="entry name" value="Ubiquitin-like"/>
    <property type="match status" value="1"/>
</dbReference>
<dbReference type="GeneID" id="10506483"/>
<dbReference type="OrthoDB" id="2116947at2759"/>
<name>F1A3T1_DICPU</name>
<feature type="compositionally biased region" description="Basic and acidic residues" evidence="1">
    <location>
        <begin position="431"/>
        <end position="443"/>
    </location>
</feature>
<feature type="compositionally biased region" description="Acidic residues" evidence="1">
    <location>
        <begin position="559"/>
        <end position="578"/>
    </location>
</feature>
<feature type="region of interest" description="Disordered" evidence="1">
    <location>
        <begin position="482"/>
        <end position="501"/>
    </location>
</feature>
<evidence type="ECO:0000256" key="1">
    <source>
        <dbReference type="SAM" id="MobiDB-lite"/>
    </source>
</evidence>
<dbReference type="InParanoid" id="F1A3T1"/>
<feature type="compositionally biased region" description="Low complexity" evidence="1">
    <location>
        <begin position="641"/>
        <end position="653"/>
    </location>
</feature>
<feature type="compositionally biased region" description="Low complexity" evidence="1">
    <location>
        <begin position="187"/>
        <end position="225"/>
    </location>
</feature>
<dbReference type="RefSeq" id="XP_003294325.1">
    <property type="nucleotide sequence ID" value="XM_003294277.1"/>
</dbReference>
<dbReference type="Gene3D" id="3.10.20.90">
    <property type="entry name" value="Phosphatidylinositol 3-kinase Catalytic Subunit, Chain A, domain 1"/>
    <property type="match status" value="1"/>
</dbReference>
<feature type="compositionally biased region" description="Polar residues" evidence="1">
    <location>
        <begin position="176"/>
        <end position="186"/>
    </location>
</feature>
<gene>
    <name evidence="2" type="ORF">DICPUDRAFT_84807</name>
</gene>
<evidence type="ECO:0008006" key="4">
    <source>
        <dbReference type="Google" id="ProtNLM"/>
    </source>
</evidence>
<feature type="region of interest" description="Disordered" evidence="1">
    <location>
        <begin position="176"/>
        <end position="228"/>
    </location>
</feature>
<dbReference type="eggNOG" id="ENOG502SFUD">
    <property type="taxonomic scope" value="Eukaryota"/>
</dbReference>
<feature type="region of interest" description="Disordered" evidence="1">
    <location>
        <begin position="86"/>
        <end position="156"/>
    </location>
</feature>
<keyword evidence="3" id="KW-1185">Reference proteome</keyword>
<feature type="region of interest" description="Disordered" evidence="1">
    <location>
        <begin position="600"/>
        <end position="653"/>
    </location>
</feature>
<protein>
    <recommendedName>
        <fullName evidence="4">Ubiquitin-like domain-containing protein</fullName>
    </recommendedName>
</protein>
<dbReference type="InterPro" id="IPR029071">
    <property type="entry name" value="Ubiquitin-like_domsf"/>
</dbReference>
<feature type="region of interest" description="Disordered" evidence="1">
    <location>
        <begin position="397"/>
        <end position="477"/>
    </location>
</feature>
<feature type="compositionally biased region" description="Polar residues" evidence="1">
    <location>
        <begin position="444"/>
        <end position="467"/>
    </location>
</feature>
<proteinExistence type="predicted"/>
<dbReference type="EMBL" id="GL871476">
    <property type="protein sequence ID" value="EGC29144.1"/>
    <property type="molecule type" value="Genomic_DNA"/>
</dbReference>
<reference evidence="3" key="1">
    <citation type="journal article" date="2011" name="Genome Biol.">
        <title>Comparative genomics of the social amoebae Dictyostelium discoideum and Dictyostelium purpureum.</title>
        <authorList>
            <consortium name="US DOE Joint Genome Institute (JGI-PGF)"/>
            <person name="Sucgang R."/>
            <person name="Kuo A."/>
            <person name="Tian X."/>
            <person name="Salerno W."/>
            <person name="Parikh A."/>
            <person name="Feasley C.L."/>
            <person name="Dalin E."/>
            <person name="Tu H."/>
            <person name="Huang E."/>
            <person name="Barry K."/>
            <person name="Lindquist E."/>
            <person name="Shapiro H."/>
            <person name="Bruce D."/>
            <person name="Schmutz J."/>
            <person name="Salamov A."/>
            <person name="Fey P."/>
            <person name="Gaudet P."/>
            <person name="Anjard C."/>
            <person name="Babu M.M."/>
            <person name="Basu S."/>
            <person name="Bushmanova Y."/>
            <person name="van der Wel H."/>
            <person name="Katoh-Kurasawa M."/>
            <person name="Dinh C."/>
            <person name="Coutinho P.M."/>
            <person name="Saito T."/>
            <person name="Elias M."/>
            <person name="Schaap P."/>
            <person name="Kay R.R."/>
            <person name="Henrissat B."/>
            <person name="Eichinger L."/>
            <person name="Rivero F."/>
            <person name="Putnam N.H."/>
            <person name="West C.M."/>
            <person name="Loomis W.F."/>
            <person name="Chisholm R.L."/>
            <person name="Shaulsky G."/>
            <person name="Strassmann J.E."/>
            <person name="Queller D.C."/>
            <person name="Kuspa A."/>
            <person name="Grigoriev I.V."/>
        </authorList>
    </citation>
    <scope>NUCLEOTIDE SEQUENCE [LARGE SCALE GENOMIC DNA]</scope>
    <source>
        <strain evidence="3">QSDP1</strain>
    </source>
</reference>
<feature type="compositionally biased region" description="Low complexity" evidence="1">
    <location>
        <begin position="397"/>
        <end position="425"/>
    </location>
</feature>
<dbReference type="CDD" id="cd01763">
    <property type="entry name" value="Ubl_SUMO_like"/>
    <property type="match status" value="1"/>
</dbReference>
<dbReference type="FunCoup" id="F1A3T1">
    <property type="interactions" value="937"/>
</dbReference>
<dbReference type="KEGG" id="dpp:DICPUDRAFT_84807"/>
<dbReference type="OMA" id="INNGIHY"/>
<feature type="compositionally biased region" description="Acidic residues" evidence="1">
    <location>
        <begin position="630"/>
        <end position="640"/>
    </location>
</feature>
<dbReference type="VEuPathDB" id="AmoebaDB:DICPUDRAFT_84807"/>
<dbReference type="AlphaFoldDB" id="F1A3T1"/>
<feature type="region of interest" description="Disordered" evidence="1">
    <location>
        <begin position="553"/>
        <end position="581"/>
    </location>
</feature>
<evidence type="ECO:0000313" key="2">
    <source>
        <dbReference type="EMBL" id="EGC29144.1"/>
    </source>
</evidence>
<accession>F1A3T1</accession>
<sequence>MRLGNKYDGFDEFQINGRPITLLNLSELQAAVRKRAHRIPSNSSKAQVLNQLREILRNERMQQEMQNGNNGNGISGNGILNNSSNGILGSGHHNHNNSNSNGHHHMNGNGNNSLNNSMSGSSGSNSLNNSMNSVNNEINNIMNNNHNNSNGFVNNKINKINNKRNYEDLIQQQQHQYNSYGSSSSNTPPGQQQYYQSSQNIPQQQQQTTPQLPHSQSSSPISTPSKKYTTNSFENKALELESKILNYVNFTTVVQRLNVTESIGNRLVVQFTRFIVLKVLDNDSLDTKLSASKLVNKFWSYFILDTLKYEEFCNFLKFKIHYNPNQVYESYEIKKQRYKKTLELLEFYWLSSFDTEVWPSEFENSSFSGNNNGNQNNNNSSFNISLNGSSSHIVNKLNNCNSSSNSNNHNNNSNGVSYNNNNNNSQLSFIDKNDKDQKEKDRFSNSINHSESFYYQQQQQRSITPPSNIGLKIPTSPTLTLSAPNIKTLKPIPKSPPTSPTLLPSNNILNIHNLTKSSSSLNFSNGIINNNNDFNGNGINKFKKSTSSNGINNLINNVSEDDTNMNGDLNDDDDDEDDENHRDIQSVSNIISSISKFHTSSSNSNTALNSPPFHIKNSNNNNNGNGGNENDGDNDDEENDTNTGDENSNINNNILSSVSGGDCITLRCLSQGDEKHFKVNKFSPFSIFINSYKEYFEKQNPDPEGGDRCYRFLFQGCRLSESQTPYDLQMINGDVINIISSVSNNSYR</sequence>
<evidence type="ECO:0000313" key="3">
    <source>
        <dbReference type="Proteomes" id="UP000001064"/>
    </source>
</evidence>
<dbReference type="Proteomes" id="UP000001064">
    <property type="component" value="Unassembled WGS sequence"/>
</dbReference>